<dbReference type="OrthoDB" id="5184859at2"/>
<protein>
    <recommendedName>
        <fullName evidence="3">SRPBCC family protein</fullName>
    </recommendedName>
</protein>
<proteinExistence type="predicted"/>
<dbReference type="Proteomes" id="UP000291469">
    <property type="component" value="Chromosome"/>
</dbReference>
<dbReference type="EMBL" id="CP036402">
    <property type="protein sequence ID" value="QBI20384.1"/>
    <property type="molecule type" value="Genomic_DNA"/>
</dbReference>
<dbReference type="AlphaFoldDB" id="A0A411YGJ9"/>
<dbReference type="Pfam" id="PF06240">
    <property type="entry name" value="COXG"/>
    <property type="match status" value="1"/>
</dbReference>
<dbReference type="PANTHER" id="PTHR38588">
    <property type="entry name" value="BLL0334 PROTEIN"/>
    <property type="match status" value="1"/>
</dbReference>
<sequence length="152" mass="16515">MPSSTFERDIQVGSPADRCWAVLTDVERVAGWVTIADEVREHEYLAKYTVVLADQFGPFSVYADIDVDVTDVEEHRFIRFTGKGKDRKGGSSIRVEATMALEEQPSGTTIAVSGKYSVLGTIATMGSSTVRQKADGILDEFFTAASEELAAA</sequence>
<evidence type="ECO:0008006" key="3">
    <source>
        <dbReference type="Google" id="ProtNLM"/>
    </source>
</evidence>
<evidence type="ECO:0000313" key="1">
    <source>
        <dbReference type="EMBL" id="QBI20384.1"/>
    </source>
</evidence>
<dbReference type="RefSeq" id="WP_131155381.1">
    <property type="nucleotide sequence ID" value="NZ_CP036402.1"/>
</dbReference>
<gene>
    <name evidence="1" type="ORF">ER308_12950</name>
</gene>
<dbReference type="PANTHER" id="PTHR38588:SF1">
    <property type="entry name" value="BLL0334 PROTEIN"/>
    <property type="match status" value="1"/>
</dbReference>
<reference evidence="1 2" key="1">
    <citation type="submission" date="2019-01" db="EMBL/GenBank/DDBJ databases">
        <title>Egibacter rhizosphaerae EGI 80759T.</title>
        <authorList>
            <person name="Chen D.-D."/>
            <person name="Tian Y."/>
            <person name="Jiao J.-Y."/>
            <person name="Zhang X.-T."/>
            <person name="Zhang Y.-G."/>
            <person name="Zhang Y."/>
            <person name="Xiao M."/>
            <person name="Shu W.-S."/>
            <person name="Li W.-J."/>
        </authorList>
    </citation>
    <scope>NUCLEOTIDE SEQUENCE [LARGE SCALE GENOMIC DNA]</scope>
    <source>
        <strain evidence="1 2">EGI 80759</strain>
    </source>
</reference>
<dbReference type="InterPro" id="IPR010419">
    <property type="entry name" value="CO_DH_gsu"/>
</dbReference>
<dbReference type="Gene3D" id="3.30.530.20">
    <property type="match status" value="1"/>
</dbReference>
<name>A0A411YGJ9_9ACTN</name>
<evidence type="ECO:0000313" key="2">
    <source>
        <dbReference type="Proteomes" id="UP000291469"/>
    </source>
</evidence>
<keyword evidence="2" id="KW-1185">Reference proteome</keyword>
<organism evidence="1 2">
    <name type="scientific">Egibacter rhizosphaerae</name>
    <dbReference type="NCBI Taxonomy" id="1670831"/>
    <lineage>
        <taxon>Bacteria</taxon>
        <taxon>Bacillati</taxon>
        <taxon>Actinomycetota</taxon>
        <taxon>Nitriliruptoria</taxon>
        <taxon>Egibacterales</taxon>
        <taxon>Egibacteraceae</taxon>
        <taxon>Egibacter</taxon>
    </lineage>
</organism>
<dbReference type="SUPFAM" id="SSF55961">
    <property type="entry name" value="Bet v1-like"/>
    <property type="match status" value="1"/>
</dbReference>
<dbReference type="InterPro" id="IPR023393">
    <property type="entry name" value="START-like_dom_sf"/>
</dbReference>
<accession>A0A411YGJ9</accession>
<dbReference type="KEGG" id="erz:ER308_12950"/>